<name>A0ABR4A2M0_9LECA</name>
<evidence type="ECO:0000313" key="2">
    <source>
        <dbReference type="EMBL" id="KAL2037583.1"/>
    </source>
</evidence>
<feature type="region of interest" description="Disordered" evidence="1">
    <location>
        <begin position="1"/>
        <end position="20"/>
    </location>
</feature>
<dbReference type="EMBL" id="JBEFKJ010000039">
    <property type="protein sequence ID" value="KAL2037583.1"/>
    <property type="molecule type" value="Genomic_DNA"/>
</dbReference>
<keyword evidence="3" id="KW-1185">Reference proteome</keyword>
<evidence type="ECO:0000313" key="3">
    <source>
        <dbReference type="Proteomes" id="UP001590950"/>
    </source>
</evidence>
<sequence length="146" mass="16067">MSSNANSVPSDPRSIPASTYAPTPIYLKPINRDLVLHKAAILANIPRHDLAITTRRSPSSARQWTSCIISMIETSPGTPKEERTLITGPNKGSHNEAERGLQGDIHNKLSRTHRAAADDKGWLCQPMMIMAKRPDYDPRSTTLPST</sequence>
<protein>
    <submittedName>
        <fullName evidence="2">Uncharacterized protein</fullName>
    </submittedName>
</protein>
<evidence type="ECO:0000256" key="1">
    <source>
        <dbReference type="SAM" id="MobiDB-lite"/>
    </source>
</evidence>
<feature type="region of interest" description="Disordered" evidence="1">
    <location>
        <begin position="75"/>
        <end position="102"/>
    </location>
</feature>
<reference evidence="2 3" key="1">
    <citation type="submission" date="2024-09" db="EMBL/GenBank/DDBJ databases">
        <title>Rethinking Asexuality: The Enigmatic Case of Functional Sexual Genes in Lepraria (Stereocaulaceae).</title>
        <authorList>
            <person name="Doellman M."/>
            <person name="Sun Y."/>
            <person name="Barcenas-Pena A."/>
            <person name="Lumbsch H.T."/>
            <person name="Grewe F."/>
        </authorList>
    </citation>
    <scope>NUCLEOTIDE SEQUENCE [LARGE SCALE GENOMIC DNA]</scope>
    <source>
        <strain evidence="2 3">Mercado 3170</strain>
    </source>
</reference>
<feature type="compositionally biased region" description="Basic and acidic residues" evidence="1">
    <location>
        <begin position="93"/>
        <end position="102"/>
    </location>
</feature>
<proteinExistence type="predicted"/>
<organism evidence="2 3">
    <name type="scientific">Stereocaulon virgatum</name>
    <dbReference type="NCBI Taxonomy" id="373712"/>
    <lineage>
        <taxon>Eukaryota</taxon>
        <taxon>Fungi</taxon>
        <taxon>Dikarya</taxon>
        <taxon>Ascomycota</taxon>
        <taxon>Pezizomycotina</taxon>
        <taxon>Lecanoromycetes</taxon>
        <taxon>OSLEUM clade</taxon>
        <taxon>Lecanoromycetidae</taxon>
        <taxon>Lecanorales</taxon>
        <taxon>Lecanorineae</taxon>
        <taxon>Stereocaulaceae</taxon>
        <taxon>Stereocaulon</taxon>
    </lineage>
</organism>
<comment type="caution">
    <text evidence="2">The sequence shown here is derived from an EMBL/GenBank/DDBJ whole genome shotgun (WGS) entry which is preliminary data.</text>
</comment>
<gene>
    <name evidence="2" type="ORF">N7G274_009696</name>
</gene>
<dbReference type="Proteomes" id="UP001590950">
    <property type="component" value="Unassembled WGS sequence"/>
</dbReference>
<accession>A0ABR4A2M0</accession>